<dbReference type="Proteomes" id="UP001634007">
    <property type="component" value="Unassembled WGS sequence"/>
</dbReference>
<evidence type="ECO:0000256" key="3">
    <source>
        <dbReference type="ARBA" id="ARBA00022821"/>
    </source>
</evidence>
<dbReference type="Pfam" id="PF00931">
    <property type="entry name" value="NB-ARC"/>
    <property type="match status" value="1"/>
</dbReference>
<dbReference type="FunFam" id="3.40.50.10140:FF:000007">
    <property type="entry name" value="Disease resistance protein (TIR-NBS-LRR class)"/>
    <property type="match status" value="1"/>
</dbReference>
<dbReference type="EMBL" id="JBJKBG010000005">
    <property type="protein sequence ID" value="KAL3739158.1"/>
    <property type="molecule type" value="Genomic_DNA"/>
</dbReference>
<dbReference type="SUPFAM" id="SSF46785">
    <property type="entry name" value="Winged helix' DNA-binding domain"/>
    <property type="match status" value="1"/>
</dbReference>
<dbReference type="InterPro" id="IPR036390">
    <property type="entry name" value="WH_DNA-bd_sf"/>
</dbReference>
<dbReference type="SUPFAM" id="SSF52200">
    <property type="entry name" value="Toll/Interleukin receptor TIR domain"/>
    <property type="match status" value="1"/>
</dbReference>
<dbReference type="InterPro" id="IPR044974">
    <property type="entry name" value="Disease_R_plants"/>
</dbReference>
<evidence type="ECO:0000256" key="2">
    <source>
        <dbReference type="ARBA" id="ARBA00022737"/>
    </source>
</evidence>
<evidence type="ECO:0000313" key="7">
    <source>
        <dbReference type="Proteomes" id="UP001634007"/>
    </source>
</evidence>
<dbReference type="InterPro" id="IPR042197">
    <property type="entry name" value="Apaf_helical"/>
</dbReference>
<evidence type="ECO:0000313" key="6">
    <source>
        <dbReference type="EMBL" id="KAL3739158.1"/>
    </source>
</evidence>
<dbReference type="PANTHER" id="PTHR11017">
    <property type="entry name" value="LEUCINE-RICH REPEAT-CONTAINING PROTEIN"/>
    <property type="match status" value="1"/>
</dbReference>
<dbReference type="Pfam" id="PF01582">
    <property type="entry name" value="TIR"/>
    <property type="match status" value="1"/>
</dbReference>
<dbReference type="SUPFAM" id="SSF52058">
    <property type="entry name" value="L domain-like"/>
    <property type="match status" value="2"/>
</dbReference>
<comment type="caution">
    <text evidence="6">The sequence shown here is derived from an EMBL/GenBank/DDBJ whole genome shotgun (WGS) entry which is preliminary data.</text>
</comment>
<dbReference type="Gene3D" id="3.40.50.300">
    <property type="entry name" value="P-loop containing nucleotide triphosphate hydrolases"/>
    <property type="match status" value="1"/>
</dbReference>
<evidence type="ECO:0000259" key="5">
    <source>
        <dbReference type="PROSITE" id="PS50104"/>
    </source>
</evidence>
<keyword evidence="1" id="KW-0433">Leucine-rich repeat</keyword>
<keyword evidence="4" id="KW-0520">NAD</keyword>
<dbReference type="GO" id="GO:0006952">
    <property type="term" value="P:defense response"/>
    <property type="evidence" value="ECO:0007669"/>
    <property type="project" value="UniProtKB-KW"/>
</dbReference>
<dbReference type="PANTHER" id="PTHR11017:SF570">
    <property type="entry name" value="DISEASE RESISTANCE PROTEIN (TIR-NBS CLASS)-RELATED"/>
    <property type="match status" value="1"/>
</dbReference>
<dbReference type="InterPro" id="IPR032675">
    <property type="entry name" value="LRR_dom_sf"/>
</dbReference>
<gene>
    <name evidence="6" type="ORF">ACJRO7_020543</name>
</gene>
<dbReference type="InterPro" id="IPR000157">
    <property type="entry name" value="TIR_dom"/>
</dbReference>
<dbReference type="SUPFAM" id="SSF52540">
    <property type="entry name" value="P-loop containing nucleoside triphosphate hydrolases"/>
    <property type="match status" value="1"/>
</dbReference>
<protein>
    <recommendedName>
        <fullName evidence="5">TIR domain-containing protein</fullName>
    </recommendedName>
</protein>
<evidence type="ECO:0000256" key="4">
    <source>
        <dbReference type="ARBA" id="ARBA00023027"/>
    </source>
</evidence>
<accession>A0ABD3KIG6</accession>
<keyword evidence="3" id="KW-0611">Plant defense</keyword>
<dbReference type="InterPro" id="IPR002182">
    <property type="entry name" value="NB-ARC"/>
</dbReference>
<dbReference type="AlphaFoldDB" id="A0ABD3KIG6"/>
<dbReference type="PRINTS" id="PR00364">
    <property type="entry name" value="DISEASERSIST"/>
</dbReference>
<dbReference type="InterPro" id="IPR035897">
    <property type="entry name" value="Toll_tir_struct_dom_sf"/>
</dbReference>
<organism evidence="6 7">
    <name type="scientific">Eucalyptus globulus</name>
    <name type="common">Tasmanian blue gum</name>
    <dbReference type="NCBI Taxonomy" id="34317"/>
    <lineage>
        <taxon>Eukaryota</taxon>
        <taxon>Viridiplantae</taxon>
        <taxon>Streptophyta</taxon>
        <taxon>Embryophyta</taxon>
        <taxon>Tracheophyta</taxon>
        <taxon>Spermatophyta</taxon>
        <taxon>Magnoliopsida</taxon>
        <taxon>eudicotyledons</taxon>
        <taxon>Gunneridae</taxon>
        <taxon>Pentapetalae</taxon>
        <taxon>rosids</taxon>
        <taxon>malvids</taxon>
        <taxon>Myrtales</taxon>
        <taxon>Myrtaceae</taxon>
        <taxon>Myrtoideae</taxon>
        <taxon>Eucalypteae</taxon>
        <taxon>Eucalyptus</taxon>
    </lineage>
</organism>
<reference evidence="6 7" key="1">
    <citation type="submission" date="2024-11" db="EMBL/GenBank/DDBJ databases">
        <title>Chromosome-level genome assembly of Eucalyptus globulus Labill. provides insights into its genome evolution.</title>
        <authorList>
            <person name="Li X."/>
        </authorList>
    </citation>
    <scope>NUCLEOTIDE SEQUENCE [LARGE SCALE GENOMIC DNA]</scope>
    <source>
        <strain evidence="6">CL2024</strain>
        <tissue evidence="6">Fresh tender leaves</tissue>
    </source>
</reference>
<dbReference type="PROSITE" id="PS50104">
    <property type="entry name" value="TIR"/>
    <property type="match status" value="1"/>
</dbReference>
<dbReference type="Gene3D" id="3.40.50.10140">
    <property type="entry name" value="Toll/interleukin-1 receptor homology (TIR) domain"/>
    <property type="match status" value="1"/>
</dbReference>
<dbReference type="Gene3D" id="3.80.10.10">
    <property type="entry name" value="Ribonuclease Inhibitor"/>
    <property type="match status" value="3"/>
</dbReference>
<keyword evidence="7" id="KW-1185">Reference proteome</keyword>
<dbReference type="Gene3D" id="1.10.8.430">
    <property type="entry name" value="Helical domain of apoptotic protease-activating factors"/>
    <property type="match status" value="1"/>
</dbReference>
<name>A0ABD3KIG6_EUCGL</name>
<dbReference type="Pfam" id="PF23282">
    <property type="entry name" value="WHD_ROQ1"/>
    <property type="match status" value="1"/>
</dbReference>
<evidence type="ECO:0000256" key="1">
    <source>
        <dbReference type="ARBA" id="ARBA00022614"/>
    </source>
</evidence>
<dbReference type="InterPro" id="IPR027417">
    <property type="entry name" value="P-loop_NTPase"/>
</dbReference>
<proteinExistence type="predicted"/>
<dbReference type="SMART" id="SM00255">
    <property type="entry name" value="TIR"/>
    <property type="match status" value="1"/>
</dbReference>
<sequence>MQPYKEIVYRDQINMLNASSNNQELEKLLGYDYEVFLSFRGPDTRNDITDYLHTSMIDAGIRAYIDDEELRIGEEISGQLLQAIEQSKISIPIFSKGYADSTWCLRELVKMVESKNTRRHKIMPIFYNVAPSEVKYQTDHYGNAIVSHANKKRFDDDTIDNWKAALNEVGALKGWDFQSMPNRGKGEFVKEVVNNVLIELKTAYLEVSDCLVEVNNHVDEIMRMICTHNHETKIVGIHGIGGMGKTTLAQIVYNQLSDDFSNCCFLSNIRETEITRLQNQLISNILKKRWPDINNIMEGKKVIKERLCSKIVLLLLDDVDEASQLDALVQKREWFGKGSKIIITTRDRGILNVPTLVDWTYELTGMDFDHSLQLFSKHAFRRDYPIEQYIFHSKRAVNICSGLPLALEVIGSLLSGKSIEDWDATLKELEEFPHHNVQEKLMISIKALNEDQRKIFFDVACFFIGIDKRIVIYMWENCKFLPQQSLNTLQQRSLIKIREDNRLWMHDWLRDIGRNLIQQRSGWQPEKQRWVWTHAQALEILEKMQMGGVHGIESIEAICLKLDEMSQYSLIKECLASLSNLRFLQMDSKDFDDITKSVLTQVSGFLSYQCSNFVRTTFSRLILPELRWLSWRYFPLAFKLTNFSMRRLLILDLSMSRVTKKWDGWSHIKLAKNLKVLNLTGCMKLRKTPNLSFHVNLERLILESCENLVQIHTSISQLKKLVFLNLKDCNNLRELPNEMGALESLRELLLDSTAIEEIPEWRRMKKLEILSLDKCTLLNKFSFVGCVAAATTLSLVDSHLTQLPNSIENFNSLIHLNLSSTNMRELPDVTGNMKNLKVLKMRCPLRKLSSTIGMLEKLEELEAWGTFKEIPDNIGNLRLLKNLILGSPRISMVPQLPESLVNLCCKTTSMETLPNFSNLINLRNLRLTLLLNHKGPSKLEAAPSARWIGTLQMLEFLKLSSPYIATLSSDLVLLSQLKKLKLQCCHLQCLPRLSTNLSYLSIKSCRRMKTTNDLSNLKALSDLVIVGCDELTEIRGLEGLENLRTLELVALPSLVKLPDLTNLKKLKKIHLNDCPKLFEILGGPKSLEILHIVNCSNLQKFPDPSSLKNLEVWNPETKESTSDLVFQEFVNVNT</sequence>
<feature type="domain" description="TIR" evidence="5">
    <location>
        <begin position="31"/>
        <end position="196"/>
    </location>
</feature>
<dbReference type="InterPro" id="IPR058192">
    <property type="entry name" value="WHD_ROQ1-like"/>
</dbReference>
<keyword evidence="2" id="KW-0677">Repeat</keyword>